<protein>
    <submittedName>
        <fullName evidence="1">Uncharacterized protein</fullName>
    </submittedName>
</protein>
<gene>
    <name evidence="1" type="ORF">Pmani_016187</name>
</gene>
<dbReference type="Proteomes" id="UP001292094">
    <property type="component" value="Unassembled WGS sequence"/>
</dbReference>
<sequence>MGSFVTLNKQSLKTLLEACHNCAKGNIALVCIGNTLPERLGTTVLHPITFTCCGLIVNAEGAIFWNSEEVTPNAITSISQAHTQLLYEQQKTVNIPMKWCSNVMFA</sequence>
<keyword evidence="2" id="KW-1185">Reference proteome</keyword>
<name>A0AAE1PPI3_9EUCA</name>
<reference evidence="1" key="1">
    <citation type="submission" date="2023-11" db="EMBL/GenBank/DDBJ databases">
        <title>Genome assemblies of two species of porcelain crab, Petrolisthes cinctipes and Petrolisthes manimaculis (Anomura: Porcellanidae).</title>
        <authorList>
            <person name="Angst P."/>
        </authorList>
    </citation>
    <scope>NUCLEOTIDE SEQUENCE</scope>
    <source>
        <strain evidence="1">PB745_02</strain>
        <tissue evidence="1">Gill</tissue>
    </source>
</reference>
<proteinExistence type="predicted"/>
<organism evidence="1 2">
    <name type="scientific">Petrolisthes manimaculis</name>
    <dbReference type="NCBI Taxonomy" id="1843537"/>
    <lineage>
        <taxon>Eukaryota</taxon>
        <taxon>Metazoa</taxon>
        <taxon>Ecdysozoa</taxon>
        <taxon>Arthropoda</taxon>
        <taxon>Crustacea</taxon>
        <taxon>Multicrustacea</taxon>
        <taxon>Malacostraca</taxon>
        <taxon>Eumalacostraca</taxon>
        <taxon>Eucarida</taxon>
        <taxon>Decapoda</taxon>
        <taxon>Pleocyemata</taxon>
        <taxon>Anomura</taxon>
        <taxon>Galatheoidea</taxon>
        <taxon>Porcellanidae</taxon>
        <taxon>Petrolisthes</taxon>
    </lineage>
</organism>
<evidence type="ECO:0000313" key="2">
    <source>
        <dbReference type="Proteomes" id="UP001292094"/>
    </source>
</evidence>
<dbReference type="EMBL" id="JAWZYT010001417">
    <property type="protein sequence ID" value="KAK4312390.1"/>
    <property type="molecule type" value="Genomic_DNA"/>
</dbReference>
<dbReference type="AlphaFoldDB" id="A0AAE1PPI3"/>
<evidence type="ECO:0000313" key="1">
    <source>
        <dbReference type="EMBL" id="KAK4312390.1"/>
    </source>
</evidence>
<accession>A0AAE1PPI3</accession>
<comment type="caution">
    <text evidence="1">The sequence shown here is derived from an EMBL/GenBank/DDBJ whole genome shotgun (WGS) entry which is preliminary data.</text>
</comment>